<keyword evidence="1" id="KW-0472">Membrane</keyword>
<feature type="transmembrane region" description="Helical" evidence="1">
    <location>
        <begin position="57"/>
        <end position="85"/>
    </location>
</feature>
<evidence type="ECO:0000256" key="1">
    <source>
        <dbReference type="SAM" id="Phobius"/>
    </source>
</evidence>
<keyword evidence="3" id="KW-1185">Reference proteome</keyword>
<feature type="transmembrane region" description="Helical" evidence="1">
    <location>
        <begin position="7"/>
        <end position="27"/>
    </location>
</feature>
<gene>
    <name evidence="2" type="ORF">V757_10250</name>
</gene>
<dbReference type="EMBL" id="AYSV01000107">
    <property type="protein sequence ID" value="ETD68338.1"/>
    <property type="molecule type" value="Genomic_DNA"/>
</dbReference>
<keyword evidence="1" id="KW-1133">Transmembrane helix</keyword>
<evidence type="ECO:0000313" key="3">
    <source>
        <dbReference type="Proteomes" id="UP000018766"/>
    </source>
</evidence>
<dbReference type="Proteomes" id="UP000018766">
    <property type="component" value="Unassembled WGS sequence"/>
</dbReference>
<keyword evidence="1" id="KW-0812">Transmembrane</keyword>
<reference evidence="2 3" key="1">
    <citation type="submission" date="2013-11" db="EMBL/GenBank/DDBJ databases">
        <title>Genomic analysis of Pelistega sp. HM-7.</title>
        <authorList>
            <person name="Kumbhare S.V."/>
            <person name="Shetty S.A."/>
            <person name="Sharma O."/>
            <person name="Dhotre D.P."/>
        </authorList>
    </citation>
    <scope>NUCLEOTIDE SEQUENCE [LARGE SCALE GENOMIC DNA]</scope>
    <source>
        <strain evidence="2 3">HM-7</strain>
    </source>
</reference>
<organism evidence="2 3">
    <name type="scientific">Pelistega indica</name>
    <dbReference type="NCBI Taxonomy" id="1414851"/>
    <lineage>
        <taxon>Bacteria</taxon>
        <taxon>Pseudomonadati</taxon>
        <taxon>Pseudomonadota</taxon>
        <taxon>Betaproteobacteria</taxon>
        <taxon>Burkholderiales</taxon>
        <taxon>Alcaligenaceae</taxon>
        <taxon>Pelistega</taxon>
    </lineage>
</organism>
<sequence>MKKVTRYLLKFLIFFVGFHIIYFSIVYNCPLIYLTNEQGAELNEFLVSMGNPDTAEAYYFVFNTIFISVHAIVSLIILFALYYLFKLIRFLIRRYWK</sequence>
<comment type="caution">
    <text evidence="2">The sequence shown here is derived from an EMBL/GenBank/DDBJ whole genome shotgun (WGS) entry which is preliminary data.</text>
</comment>
<dbReference type="AlphaFoldDB" id="V8FXA5"/>
<name>V8FXA5_9BURK</name>
<proteinExistence type="predicted"/>
<evidence type="ECO:0000313" key="2">
    <source>
        <dbReference type="EMBL" id="ETD68338.1"/>
    </source>
</evidence>
<protein>
    <submittedName>
        <fullName evidence="2">Uncharacterized protein</fullName>
    </submittedName>
</protein>
<accession>V8FXA5</accession>